<feature type="transmembrane region" description="Helical" evidence="5">
    <location>
        <begin position="227"/>
        <end position="250"/>
    </location>
</feature>
<gene>
    <name evidence="7" type="ORF">WJX81_005493</name>
</gene>
<evidence type="ECO:0000313" key="7">
    <source>
        <dbReference type="EMBL" id="KAK9845898.1"/>
    </source>
</evidence>
<dbReference type="Proteomes" id="UP001445335">
    <property type="component" value="Unassembled WGS sequence"/>
</dbReference>
<feature type="transmembrane region" description="Helical" evidence="5">
    <location>
        <begin position="142"/>
        <end position="163"/>
    </location>
</feature>
<evidence type="ECO:0000256" key="6">
    <source>
        <dbReference type="SAM" id="MobiDB-lite"/>
    </source>
</evidence>
<accession>A0AAW1SJP5</accession>
<comment type="subcellular location">
    <subcellularLocation>
        <location evidence="1">Membrane</location>
        <topology evidence="1">Multi-pass membrane protein</topology>
    </subcellularLocation>
</comment>
<feature type="transmembrane region" description="Helical" evidence="5">
    <location>
        <begin position="262"/>
        <end position="286"/>
    </location>
</feature>
<evidence type="ECO:0000256" key="4">
    <source>
        <dbReference type="ARBA" id="ARBA00023136"/>
    </source>
</evidence>
<keyword evidence="8" id="KW-1185">Reference proteome</keyword>
<evidence type="ECO:0000256" key="2">
    <source>
        <dbReference type="ARBA" id="ARBA00022692"/>
    </source>
</evidence>
<comment type="similarity">
    <text evidence="5">Belongs to the BI1 family.</text>
</comment>
<feature type="transmembrane region" description="Helical" evidence="5">
    <location>
        <begin position="112"/>
        <end position="130"/>
    </location>
</feature>
<sequence>MNPRYGHQYQGGPPPQYPDPGVLPGVPPSAAGYPGAAPPPPFAAPPPKPPGFDVEAAQAADAAAGFADAAVRRGFMRKVLLIVLMQLVVTAGISLIFYYVQPLKLYVRINRWPFYLSWFLSFGMIIAMACSERLRKQYPINYVFLAAFTIVFSFQIGVITSYWDTQAVLTALVATAGVVGVCCILAFLTPLDFTKLRGFLVIFSIIFMFAVFFALIIGFMWVHNTTIVIISAVAAVLFSLYLIYDLQIIMGGKTYQLSPDEYVAASLSIYLDVVNIFLALLTIIGLTQN</sequence>
<feature type="transmembrane region" description="Helical" evidence="5">
    <location>
        <begin position="79"/>
        <end position="100"/>
    </location>
</feature>
<dbReference type="GO" id="GO:0016020">
    <property type="term" value="C:membrane"/>
    <property type="evidence" value="ECO:0007669"/>
    <property type="project" value="UniProtKB-SubCell"/>
</dbReference>
<dbReference type="EMBL" id="JALJOU010000002">
    <property type="protein sequence ID" value="KAK9845898.1"/>
    <property type="molecule type" value="Genomic_DNA"/>
</dbReference>
<dbReference type="PANTHER" id="PTHR23291:SF47">
    <property type="entry name" value="TRANSMEMBRANE BAX INHIBITOR MOTIF CONTAINING 7"/>
    <property type="match status" value="1"/>
</dbReference>
<evidence type="ECO:0000256" key="1">
    <source>
        <dbReference type="ARBA" id="ARBA00004141"/>
    </source>
</evidence>
<dbReference type="InterPro" id="IPR006214">
    <property type="entry name" value="Bax_inhibitor_1-related"/>
</dbReference>
<dbReference type="Pfam" id="PF01027">
    <property type="entry name" value="Bax1-I"/>
    <property type="match status" value="1"/>
</dbReference>
<dbReference type="PANTHER" id="PTHR23291">
    <property type="entry name" value="BAX INHIBITOR-RELATED"/>
    <property type="match status" value="1"/>
</dbReference>
<reference evidence="7 8" key="1">
    <citation type="journal article" date="2024" name="Nat. Commun.">
        <title>Phylogenomics reveals the evolutionary origins of lichenization in chlorophyte algae.</title>
        <authorList>
            <person name="Puginier C."/>
            <person name="Libourel C."/>
            <person name="Otte J."/>
            <person name="Skaloud P."/>
            <person name="Haon M."/>
            <person name="Grisel S."/>
            <person name="Petersen M."/>
            <person name="Berrin J.G."/>
            <person name="Delaux P.M."/>
            <person name="Dal Grande F."/>
            <person name="Keller J."/>
        </authorList>
    </citation>
    <scope>NUCLEOTIDE SEQUENCE [LARGE SCALE GENOMIC DNA]</scope>
    <source>
        <strain evidence="7 8">SAG 245.80</strain>
    </source>
</reference>
<dbReference type="AlphaFoldDB" id="A0AAW1SJP5"/>
<evidence type="ECO:0000256" key="5">
    <source>
        <dbReference type="RuleBase" id="RU004379"/>
    </source>
</evidence>
<keyword evidence="4 5" id="KW-0472">Membrane</keyword>
<feature type="compositionally biased region" description="Low complexity" evidence="6">
    <location>
        <begin position="1"/>
        <end position="11"/>
    </location>
</feature>
<feature type="transmembrane region" description="Helical" evidence="5">
    <location>
        <begin position="200"/>
        <end position="221"/>
    </location>
</feature>
<feature type="region of interest" description="Disordered" evidence="6">
    <location>
        <begin position="1"/>
        <end position="40"/>
    </location>
</feature>
<protein>
    <submittedName>
        <fullName evidence="7">Uncharacterized protein</fullName>
    </submittedName>
</protein>
<evidence type="ECO:0000256" key="3">
    <source>
        <dbReference type="ARBA" id="ARBA00022989"/>
    </source>
</evidence>
<keyword evidence="2 5" id="KW-0812">Transmembrane</keyword>
<feature type="transmembrane region" description="Helical" evidence="5">
    <location>
        <begin position="169"/>
        <end position="188"/>
    </location>
</feature>
<comment type="caution">
    <text evidence="7">The sequence shown here is derived from an EMBL/GenBank/DDBJ whole genome shotgun (WGS) entry which is preliminary data.</text>
</comment>
<feature type="compositionally biased region" description="Low complexity" evidence="6">
    <location>
        <begin position="19"/>
        <end position="35"/>
    </location>
</feature>
<keyword evidence="3 5" id="KW-1133">Transmembrane helix</keyword>
<organism evidence="7 8">
    <name type="scientific">Elliptochloris bilobata</name>
    <dbReference type="NCBI Taxonomy" id="381761"/>
    <lineage>
        <taxon>Eukaryota</taxon>
        <taxon>Viridiplantae</taxon>
        <taxon>Chlorophyta</taxon>
        <taxon>core chlorophytes</taxon>
        <taxon>Trebouxiophyceae</taxon>
        <taxon>Trebouxiophyceae incertae sedis</taxon>
        <taxon>Elliptochloris clade</taxon>
        <taxon>Elliptochloris</taxon>
    </lineage>
</organism>
<proteinExistence type="inferred from homology"/>
<evidence type="ECO:0000313" key="8">
    <source>
        <dbReference type="Proteomes" id="UP001445335"/>
    </source>
</evidence>
<name>A0AAW1SJP5_9CHLO</name>